<evidence type="ECO:0000313" key="3">
    <source>
        <dbReference type="Proteomes" id="UP000561045"/>
    </source>
</evidence>
<dbReference type="Pfam" id="PF00814">
    <property type="entry name" value="TsaD"/>
    <property type="match status" value="1"/>
</dbReference>
<dbReference type="RefSeq" id="WP_183630644.1">
    <property type="nucleotide sequence ID" value="NZ_BAABLE010000011.1"/>
</dbReference>
<protein>
    <submittedName>
        <fullName evidence="2">tRNA threonylcarbamoyladenosine biosynthesis protein TsaB</fullName>
    </submittedName>
</protein>
<evidence type="ECO:0000259" key="1">
    <source>
        <dbReference type="Pfam" id="PF00814"/>
    </source>
</evidence>
<dbReference type="InterPro" id="IPR000905">
    <property type="entry name" value="Gcp-like_dom"/>
</dbReference>
<feature type="domain" description="Gcp-like" evidence="1">
    <location>
        <begin position="39"/>
        <end position="147"/>
    </location>
</feature>
<dbReference type="NCBIfam" id="TIGR03725">
    <property type="entry name" value="T6A_YeaZ"/>
    <property type="match status" value="1"/>
</dbReference>
<dbReference type="EMBL" id="JACIET010000001">
    <property type="protein sequence ID" value="MBB4010741.1"/>
    <property type="molecule type" value="Genomic_DNA"/>
</dbReference>
<organism evidence="2 3">
    <name type="scientific">Niveibacterium umoris</name>
    <dbReference type="NCBI Taxonomy" id="1193620"/>
    <lineage>
        <taxon>Bacteria</taxon>
        <taxon>Pseudomonadati</taxon>
        <taxon>Pseudomonadota</taxon>
        <taxon>Betaproteobacteria</taxon>
        <taxon>Rhodocyclales</taxon>
        <taxon>Rhodocyclaceae</taxon>
        <taxon>Niveibacterium</taxon>
    </lineage>
</organism>
<dbReference type="Proteomes" id="UP000561045">
    <property type="component" value="Unassembled WGS sequence"/>
</dbReference>
<dbReference type="Gene3D" id="3.30.420.40">
    <property type="match status" value="2"/>
</dbReference>
<dbReference type="InterPro" id="IPR022496">
    <property type="entry name" value="T6A_TsaB"/>
</dbReference>
<sequence length="232" mass="23724">MKLLALETSVTAATVALHDGALTTELAVDASASGPSGSVLVCVDRLMASAGVQLADLDGIVVGSGPGSFTGVRVACAVAQGLGVAAGVPVIPVLSIDALASTCAGDFVLALLDARMEEVYWAIYGPAAEGLSRIGDVLCTTPERISLPDSPHEWRVCGSGIARYRTVLPGEVTSRIAGEPGASDPTAGMLIRYFLDRASQLPGVDAAALAPHYVRNKVALTTRERNALKAGQ</sequence>
<dbReference type="AlphaFoldDB" id="A0A840BB38"/>
<name>A0A840BB38_9RHOO</name>
<gene>
    <name evidence="2" type="ORF">GGR36_000049</name>
</gene>
<dbReference type="GO" id="GO:0002949">
    <property type="term" value="P:tRNA threonylcarbamoyladenosine modification"/>
    <property type="evidence" value="ECO:0007669"/>
    <property type="project" value="InterPro"/>
</dbReference>
<dbReference type="CDD" id="cd24032">
    <property type="entry name" value="ASKHA_NBD_TsaB"/>
    <property type="match status" value="1"/>
</dbReference>
<evidence type="ECO:0000313" key="2">
    <source>
        <dbReference type="EMBL" id="MBB4010741.1"/>
    </source>
</evidence>
<reference evidence="2 3" key="1">
    <citation type="submission" date="2020-08" db="EMBL/GenBank/DDBJ databases">
        <title>Genomic Encyclopedia of Type Strains, Phase IV (KMG-IV): sequencing the most valuable type-strain genomes for metagenomic binning, comparative biology and taxonomic classification.</title>
        <authorList>
            <person name="Goeker M."/>
        </authorList>
    </citation>
    <scope>NUCLEOTIDE SEQUENCE [LARGE SCALE GENOMIC DNA]</scope>
    <source>
        <strain evidence="2 3">DSM 106739</strain>
    </source>
</reference>
<keyword evidence="3" id="KW-1185">Reference proteome</keyword>
<accession>A0A840BB38</accession>
<dbReference type="SUPFAM" id="SSF53067">
    <property type="entry name" value="Actin-like ATPase domain"/>
    <property type="match status" value="2"/>
</dbReference>
<dbReference type="InterPro" id="IPR043129">
    <property type="entry name" value="ATPase_NBD"/>
</dbReference>
<comment type="caution">
    <text evidence="2">The sequence shown here is derived from an EMBL/GenBank/DDBJ whole genome shotgun (WGS) entry which is preliminary data.</text>
</comment>
<proteinExistence type="predicted"/>